<sequence length="155" mass="16923">MSTSTLRRPHLNRRRLLLVGLGIGGAVAVGRWRYLTAPEHLNAKLSVQETHTRQKTGEITLVDIRTPREWAATGIAEGAHPIDMRRDDFVEALQGVVGENRSAPIALICARGVRSARMTIRLSEAGFNNIIDVPEGMLGSKAGPGWINSNLPVVR</sequence>
<name>A0A1G5Q1J1_9RHOB</name>
<dbReference type="SMART" id="SM00450">
    <property type="entry name" value="RHOD"/>
    <property type="match status" value="1"/>
</dbReference>
<dbReference type="CDD" id="cd00158">
    <property type="entry name" value="RHOD"/>
    <property type="match status" value="1"/>
</dbReference>
<dbReference type="PROSITE" id="PS50206">
    <property type="entry name" value="RHODANESE_3"/>
    <property type="match status" value="1"/>
</dbReference>
<evidence type="ECO:0000313" key="3">
    <source>
        <dbReference type="Proteomes" id="UP000198767"/>
    </source>
</evidence>
<dbReference type="InterPro" id="IPR036873">
    <property type="entry name" value="Rhodanese-like_dom_sf"/>
</dbReference>
<keyword evidence="3" id="KW-1185">Reference proteome</keyword>
<dbReference type="GO" id="GO:0016740">
    <property type="term" value="F:transferase activity"/>
    <property type="evidence" value="ECO:0007669"/>
    <property type="project" value="UniProtKB-KW"/>
</dbReference>
<dbReference type="OrthoDB" id="9812109at2"/>
<dbReference type="Proteomes" id="UP000198767">
    <property type="component" value="Unassembled WGS sequence"/>
</dbReference>
<reference evidence="2 3" key="1">
    <citation type="submission" date="2016-10" db="EMBL/GenBank/DDBJ databases">
        <authorList>
            <person name="de Groot N.N."/>
        </authorList>
    </citation>
    <scope>NUCLEOTIDE SEQUENCE [LARGE SCALE GENOMIC DNA]</scope>
    <source>
        <strain evidence="2 3">U95</strain>
    </source>
</reference>
<dbReference type="AlphaFoldDB" id="A0A1G5Q1J1"/>
<accession>A0A1G5Q1J1</accession>
<dbReference type="PROSITE" id="PS51318">
    <property type="entry name" value="TAT"/>
    <property type="match status" value="1"/>
</dbReference>
<proteinExistence type="predicted"/>
<dbReference type="RefSeq" id="WP_090216946.1">
    <property type="nucleotide sequence ID" value="NZ_FMWG01000002.1"/>
</dbReference>
<dbReference type="STRING" id="1156985.SAMN04488118_102385"/>
<dbReference type="SUPFAM" id="SSF52821">
    <property type="entry name" value="Rhodanese/Cell cycle control phosphatase"/>
    <property type="match status" value="1"/>
</dbReference>
<organism evidence="2 3">
    <name type="scientific">Epibacterium ulvae</name>
    <dbReference type="NCBI Taxonomy" id="1156985"/>
    <lineage>
        <taxon>Bacteria</taxon>
        <taxon>Pseudomonadati</taxon>
        <taxon>Pseudomonadota</taxon>
        <taxon>Alphaproteobacteria</taxon>
        <taxon>Rhodobacterales</taxon>
        <taxon>Roseobacteraceae</taxon>
        <taxon>Epibacterium</taxon>
    </lineage>
</organism>
<feature type="domain" description="Rhodanese" evidence="1">
    <location>
        <begin position="55"/>
        <end position="155"/>
    </location>
</feature>
<dbReference type="Gene3D" id="3.40.250.10">
    <property type="entry name" value="Rhodanese-like domain"/>
    <property type="match status" value="1"/>
</dbReference>
<evidence type="ECO:0000313" key="2">
    <source>
        <dbReference type="EMBL" id="SCZ55179.1"/>
    </source>
</evidence>
<dbReference type="InterPro" id="IPR001763">
    <property type="entry name" value="Rhodanese-like_dom"/>
</dbReference>
<evidence type="ECO:0000259" key="1">
    <source>
        <dbReference type="PROSITE" id="PS50206"/>
    </source>
</evidence>
<dbReference type="Pfam" id="PF00581">
    <property type="entry name" value="Rhodanese"/>
    <property type="match status" value="1"/>
</dbReference>
<protein>
    <submittedName>
        <fullName evidence="2">Rhodanese-related sulfurtransferase</fullName>
    </submittedName>
</protein>
<keyword evidence="2" id="KW-0808">Transferase</keyword>
<dbReference type="EMBL" id="FMWG01000002">
    <property type="protein sequence ID" value="SCZ55179.1"/>
    <property type="molecule type" value="Genomic_DNA"/>
</dbReference>
<dbReference type="InterPro" id="IPR006311">
    <property type="entry name" value="TAT_signal"/>
</dbReference>
<gene>
    <name evidence="2" type="ORF">SAMN04488118_102385</name>
</gene>